<dbReference type="GO" id="GO:0016208">
    <property type="term" value="F:AMP binding"/>
    <property type="evidence" value="ECO:0007669"/>
    <property type="project" value="InterPro"/>
</dbReference>
<dbReference type="InterPro" id="IPR025110">
    <property type="entry name" value="AMP-bd_C"/>
</dbReference>
<evidence type="ECO:0000259" key="8">
    <source>
        <dbReference type="Pfam" id="PF16177"/>
    </source>
</evidence>
<keyword evidence="3 5" id="KW-0547">Nucleotide-binding</keyword>
<feature type="domain" description="AMP-binding enzyme C-terminal" evidence="7">
    <location>
        <begin position="543"/>
        <end position="620"/>
    </location>
</feature>
<dbReference type="SUPFAM" id="SSF56801">
    <property type="entry name" value="Acetyl-CoA synthetase-like"/>
    <property type="match status" value="1"/>
</dbReference>
<keyword evidence="2 5" id="KW-0436">Ligase</keyword>
<dbReference type="InterPro" id="IPR032387">
    <property type="entry name" value="ACAS_N"/>
</dbReference>
<keyword evidence="10" id="KW-1185">Reference proteome</keyword>
<evidence type="ECO:0000256" key="2">
    <source>
        <dbReference type="ARBA" id="ARBA00022598"/>
    </source>
</evidence>
<dbReference type="InterPro" id="IPR011904">
    <property type="entry name" value="Ac_CoA_lig"/>
</dbReference>
<evidence type="ECO:0000313" key="10">
    <source>
        <dbReference type="Proteomes" id="UP000016933"/>
    </source>
</evidence>
<dbReference type="eggNOG" id="KOG1175">
    <property type="taxonomic scope" value="Eukaryota"/>
</dbReference>
<dbReference type="EC" id="6.2.1.1" evidence="5"/>
<dbReference type="InterPro" id="IPR042099">
    <property type="entry name" value="ANL_N_sf"/>
</dbReference>
<dbReference type="InterPro" id="IPR020845">
    <property type="entry name" value="AMP-binding_CS"/>
</dbReference>
<protein>
    <recommendedName>
        <fullName evidence="5">Acetyl-coenzyme A synthetase</fullName>
        <ecNumber evidence="5">6.2.1.1</ecNumber>
    </recommendedName>
</protein>
<organism evidence="9 10">
    <name type="scientific">Dothistroma septosporum (strain NZE10 / CBS 128990)</name>
    <name type="common">Red band needle blight fungus</name>
    <name type="synonym">Mycosphaerella pini</name>
    <dbReference type="NCBI Taxonomy" id="675120"/>
    <lineage>
        <taxon>Eukaryota</taxon>
        <taxon>Fungi</taxon>
        <taxon>Dikarya</taxon>
        <taxon>Ascomycota</taxon>
        <taxon>Pezizomycotina</taxon>
        <taxon>Dothideomycetes</taxon>
        <taxon>Dothideomycetidae</taxon>
        <taxon>Mycosphaerellales</taxon>
        <taxon>Mycosphaerellaceae</taxon>
        <taxon>Dothistroma</taxon>
    </lineage>
</organism>
<feature type="domain" description="Acetyl-coenzyme A synthetase N-terminal" evidence="8">
    <location>
        <begin position="38"/>
        <end position="95"/>
    </location>
</feature>
<dbReference type="NCBIfam" id="NF001208">
    <property type="entry name" value="PRK00174.1"/>
    <property type="match status" value="1"/>
</dbReference>
<dbReference type="Pfam" id="PF16177">
    <property type="entry name" value="ACAS_N"/>
    <property type="match status" value="1"/>
</dbReference>
<dbReference type="GO" id="GO:0019427">
    <property type="term" value="P:acetyl-CoA biosynthetic process from acetate"/>
    <property type="evidence" value="ECO:0007669"/>
    <property type="project" value="InterPro"/>
</dbReference>
<reference evidence="9 10" key="2">
    <citation type="journal article" date="2012" name="PLoS Pathog.">
        <title>Diverse lifestyles and strategies of plant pathogenesis encoded in the genomes of eighteen Dothideomycetes fungi.</title>
        <authorList>
            <person name="Ohm R.A."/>
            <person name="Feau N."/>
            <person name="Henrissat B."/>
            <person name="Schoch C.L."/>
            <person name="Horwitz B.A."/>
            <person name="Barry K.W."/>
            <person name="Condon B.J."/>
            <person name="Copeland A.C."/>
            <person name="Dhillon B."/>
            <person name="Glaser F."/>
            <person name="Hesse C.N."/>
            <person name="Kosti I."/>
            <person name="LaButti K."/>
            <person name="Lindquist E.A."/>
            <person name="Lucas S."/>
            <person name="Salamov A.A."/>
            <person name="Bradshaw R.E."/>
            <person name="Ciuffetti L."/>
            <person name="Hamelin R.C."/>
            <person name="Kema G.H.J."/>
            <person name="Lawrence C."/>
            <person name="Scott J.A."/>
            <person name="Spatafora J.W."/>
            <person name="Turgeon B.G."/>
            <person name="de Wit P.J.G.M."/>
            <person name="Zhong S."/>
            <person name="Goodwin S.B."/>
            <person name="Grigoriev I.V."/>
        </authorList>
    </citation>
    <scope>NUCLEOTIDE SEQUENCE [LARGE SCALE GENOMIC DNA]</scope>
    <source>
        <strain evidence="10">NZE10 / CBS 128990</strain>
    </source>
</reference>
<dbReference type="Proteomes" id="UP000016933">
    <property type="component" value="Unassembled WGS sequence"/>
</dbReference>
<dbReference type="InterPro" id="IPR000873">
    <property type="entry name" value="AMP-dep_synth/lig_dom"/>
</dbReference>
<evidence type="ECO:0000259" key="7">
    <source>
        <dbReference type="Pfam" id="PF13193"/>
    </source>
</evidence>
<gene>
    <name evidence="9" type="ORF">DOTSEDRAFT_38217</name>
</gene>
<dbReference type="Gene3D" id="3.40.50.12780">
    <property type="entry name" value="N-terminal domain of ligase-like"/>
    <property type="match status" value="1"/>
</dbReference>
<evidence type="ECO:0000313" key="9">
    <source>
        <dbReference type="EMBL" id="EME40237.1"/>
    </source>
</evidence>
<dbReference type="GO" id="GO:0005524">
    <property type="term" value="F:ATP binding"/>
    <property type="evidence" value="ECO:0007669"/>
    <property type="project" value="UniProtKB-UniRule"/>
</dbReference>
<dbReference type="EMBL" id="KB446544">
    <property type="protein sequence ID" value="EME40237.1"/>
    <property type="molecule type" value="Genomic_DNA"/>
</dbReference>
<dbReference type="PANTHER" id="PTHR24095">
    <property type="entry name" value="ACETYL-COENZYME A SYNTHETASE"/>
    <property type="match status" value="1"/>
</dbReference>
<dbReference type="AlphaFoldDB" id="N1PD40"/>
<comment type="similarity">
    <text evidence="1 5">Belongs to the ATP-dependent AMP-binding enzyme family.</text>
</comment>
<proteinExistence type="inferred from homology"/>
<dbReference type="Gene3D" id="3.30.300.30">
    <property type="match status" value="1"/>
</dbReference>
<dbReference type="Pfam" id="PF13193">
    <property type="entry name" value="AMP-binding_C"/>
    <property type="match status" value="1"/>
</dbReference>
<comment type="catalytic activity">
    <reaction evidence="5">
        <text>acetate + ATP + CoA = acetyl-CoA + AMP + diphosphate</text>
        <dbReference type="Rhea" id="RHEA:23176"/>
        <dbReference type="ChEBI" id="CHEBI:30089"/>
        <dbReference type="ChEBI" id="CHEBI:30616"/>
        <dbReference type="ChEBI" id="CHEBI:33019"/>
        <dbReference type="ChEBI" id="CHEBI:57287"/>
        <dbReference type="ChEBI" id="CHEBI:57288"/>
        <dbReference type="ChEBI" id="CHEBI:456215"/>
        <dbReference type="EC" id="6.2.1.1"/>
    </reaction>
</comment>
<evidence type="ECO:0000256" key="5">
    <source>
        <dbReference type="RuleBase" id="RU361147"/>
    </source>
</evidence>
<evidence type="ECO:0000256" key="3">
    <source>
        <dbReference type="ARBA" id="ARBA00022741"/>
    </source>
</evidence>
<accession>N1PD40</accession>
<dbReference type="PANTHER" id="PTHR24095:SF14">
    <property type="entry name" value="ACETYL-COENZYME A SYNTHETASE 1"/>
    <property type="match status" value="1"/>
</dbReference>
<name>N1PD40_DOTSN</name>
<keyword evidence="4 5" id="KW-0067">ATP-binding</keyword>
<reference evidence="10" key="1">
    <citation type="journal article" date="2012" name="PLoS Genet.">
        <title>The genomes of the fungal plant pathogens Cladosporium fulvum and Dothistroma septosporum reveal adaptation to different hosts and lifestyles but also signatures of common ancestry.</title>
        <authorList>
            <person name="de Wit P.J.G.M."/>
            <person name="van der Burgt A."/>
            <person name="Oekmen B."/>
            <person name="Stergiopoulos I."/>
            <person name="Abd-Elsalam K.A."/>
            <person name="Aerts A.L."/>
            <person name="Bahkali A.H."/>
            <person name="Beenen H.G."/>
            <person name="Chettri P."/>
            <person name="Cox M.P."/>
            <person name="Datema E."/>
            <person name="de Vries R.P."/>
            <person name="Dhillon B."/>
            <person name="Ganley A.R."/>
            <person name="Griffiths S.A."/>
            <person name="Guo Y."/>
            <person name="Hamelin R.C."/>
            <person name="Henrissat B."/>
            <person name="Kabir M.S."/>
            <person name="Jashni M.K."/>
            <person name="Kema G."/>
            <person name="Klaubauf S."/>
            <person name="Lapidus A."/>
            <person name="Levasseur A."/>
            <person name="Lindquist E."/>
            <person name="Mehrabi R."/>
            <person name="Ohm R.A."/>
            <person name="Owen T.J."/>
            <person name="Salamov A."/>
            <person name="Schwelm A."/>
            <person name="Schijlen E."/>
            <person name="Sun H."/>
            <person name="van den Burg H.A."/>
            <person name="van Ham R.C.H.J."/>
            <person name="Zhang S."/>
            <person name="Goodwin S.B."/>
            <person name="Grigoriev I.V."/>
            <person name="Collemare J."/>
            <person name="Bradshaw R.E."/>
        </authorList>
    </citation>
    <scope>NUCLEOTIDE SEQUENCE [LARGE SCALE GENOMIC DNA]</scope>
    <source>
        <strain evidence="10">NZE10 / CBS 128990</strain>
    </source>
</reference>
<dbReference type="OrthoDB" id="1706066at2759"/>
<evidence type="ECO:0000256" key="4">
    <source>
        <dbReference type="ARBA" id="ARBA00022840"/>
    </source>
</evidence>
<dbReference type="PROSITE" id="PS00455">
    <property type="entry name" value="AMP_BINDING"/>
    <property type="match status" value="1"/>
</dbReference>
<dbReference type="Pfam" id="PF00501">
    <property type="entry name" value="AMP-binding"/>
    <property type="match status" value="1"/>
</dbReference>
<dbReference type="GO" id="GO:0005829">
    <property type="term" value="C:cytosol"/>
    <property type="evidence" value="ECO:0007669"/>
    <property type="project" value="TreeGrafter"/>
</dbReference>
<dbReference type="STRING" id="675120.N1PD40"/>
<evidence type="ECO:0000259" key="6">
    <source>
        <dbReference type="Pfam" id="PF00501"/>
    </source>
</evidence>
<feature type="domain" description="AMP-dependent synthetase/ligase" evidence="6">
    <location>
        <begin position="97"/>
        <end position="481"/>
    </location>
</feature>
<dbReference type="OMA" id="DCDVVWV"/>
<dbReference type="HOGENOM" id="CLU_000022_3_6_1"/>
<dbReference type="FunFam" id="3.40.50.12780:FF:000001">
    <property type="entry name" value="Acetyl-coenzyme A synthetase"/>
    <property type="match status" value="1"/>
</dbReference>
<dbReference type="GO" id="GO:0003987">
    <property type="term" value="F:acetate-CoA ligase activity"/>
    <property type="evidence" value="ECO:0007669"/>
    <property type="project" value="UniProtKB-UniRule"/>
</dbReference>
<sequence>MGDAGDAALTRHADVLPVPLERFGKTSPPPRFNDVEAYRQLYKKSIEEPDLFWAEQARSLITWQRDFGDTVHEGTFQGGDNAWFPEGLLNASFNCVDRHAKRKPDGIAIIFEPDEPSGQNRYVTWKELHWVLTRDFHVKKGDTVAIYMPMVPEALIAVLACARVGAIHSVVFGGFSANALRDRILDADTRVILTANEAIRGGKVIPLKNIVNEALSQCPNVDHCLVLQATDGPVKMIAGRDRDWRTEANKWPAVFAPVSMASEDPLFMLYTSGSTGKPKGLMHTTAGYLLGAALSTQCVFDIHADEGDVFFCGADIGWITGHSYSLYGPLMLGCTVVIFEGTPVYPTPSRYWDIISKHRVTQLYSAPTVLRLLKRAGDGYVKSDAIQEHPRVIGSVGEPLAANVWQWVHDVVGRGQIHVVDTFFQTETGSYLIAPLAGTTPIKPGCCTLPFFGVEPALLNPTTGAEITTPGEEGVLTIKRPVPSMSRTVWQDHNRFMNVYYNPYPGYYFTGDGAFRGKDGYFWIQGRVDDVINVAAHRLSTAEIEAALLEHKYMAEVAVVGVPDDLTGQAICAFVSLNRSMDSAEAVKIAKLQVSESIGKFASPKHVVIVQDLPKNRAGKIMRRLLRKILCGEEDQLGDTSTLVNPLAIPAIISVVKGKDGPAELQADPETPAAVEEEEPPIVARRMTEVEQLQAVARRLSIF</sequence>
<dbReference type="InterPro" id="IPR045851">
    <property type="entry name" value="AMP-bd_C_sf"/>
</dbReference>
<dbReference type="NCBIfam" id="TIGR02188">
    <property type="entry name" value="Ac_CoA_lig_AcsA"/>
    <property type="match status" value="1"/>
</dbReference>
<evidence type="ECO:0000256" key="1">
    <source>
        <dbReference type="ARBA" id="ARBA00006432"/>
    </source>
</evidence>